<comment type="subcellular location">
    <subcellularLocation>
        <location evidence="1">Membrane</location>
        <topology evidence="1">Multi-pass membrane protein</topology>
    </subcellularLocation>
</comment>
<dbReference type="SMART" id="SM00679">
    <property type="entry name" value="CTNS"/>
    <property type="match status" value="2"/>
</dbReference>
<dbReference type="PANTHER" id="PTHR16201:SF34">
    <property type="entry name" value="LYSOSOMAL AMINO ACID TRANSPORTER 1"/>
    <property type="match status" value="1"/>
</dbReference>
<dbReference type="InterPro" id="IPR006603">
    <property type="entry name" value="PQ-loop_rpt"/>
</dbReference>
<evidence type="ECO:0000313" key="8">
    <source>
        <dbReference type="EMBL" id="CAG8459072.1"/>
    </source>
</evidence>
<name>A0A9N8VNP3_9GLOM</name>
<comment type="similarity">
    <text evidence="5">Belongs to the laat-1 family.</text>
</comment>
<dbReference type="GO" id="GO:0034488">
    <property type="term" value="P:basic amino acid transmembrane export from vacuole"/>
    <property type="evidence" value="ECO:0007669"/>
    <property type="project" value="TreeGrafter"/>
</dbReference>
<keyword evidence="9" id="KW-1185">Reference proteome</keyword>
<dbReference type="OrthoDB" id="8048523at2759"/>
<evidence type="ECO:0000256" key="7">
    <source>
        <dbReference type="SAM" id="Phobius"/>
    </source>
</evidence>
<comment type="catalytic activity">
    <reaction evidence="6">
        <text>L-histidine(out) + L-arginine(in) = L-histidine(in) + L-arginine(out)</text>
        <dbReference type="Rhea" id="RHEA:71063"/>
        <dbReference type="ChEBI" id="CHEBI:32682"/>
        <dbReference type="ChEBI" id="CHEBI:57595"/>
    </reaction>
</comment>
<dbReference type="GO" id="GO:0015174">
    <property type="term" value="F:basic amino acid transmembrane transporter activity"/>
    <property type="evidence" value="ECO:0007669"/>
    <property type="project" value="TreeGrafter"/>
</dbReference>
<keyword evidence="4 7" id="KW-0472">Membrane</keyword>
<evidence type="ECO:0000256" key="4">
    <source>
        <dbReference type="ARBA" id="ARBA00023136"/>
    </source>
</evidence>
<feature type="transmembrane region" description="Helical" evidence="7">
    <location>
        <begin position="169"/>
        <end position="189"/>
    </location>
</feature>
<feature type="transmembrane region" description="Helical" evidence="7">
    <location>
        <begin position="71"/>
        <end position="90"/>
    </location>
</feature>
<gene>
    <name evidence="8" type="ORF">FCALED_LOCUS1653</name>
</gene>
<evidence type="ECO:0000256" key="1">
    <source>
        <dbReference type="ARBA" id="ARBA00004141"/>
    </source>
</evidence>
<feature type="transmembrane region" description="Helical" evidence="7">
    <location>
        <begin position="290"/>
        <end position="313"/>
    </location>
</feature>
<comment type="caution">
    <text evidence="8">The sequence shown here is derived from an EMBL/GenBank/DDBJ whole genome shotgun (WGS) entry which is preliminary data.</text>
</comment>
<dbReference type="InterPro" id="IPR051415">
    <property type="entry name" value="LAAT-1"/>
</dbReference>
<accession>A0A9N8VNP3</accession>
<feature type="transmembrane region" description="Helical" evidence="7">
    <location>
        <begin position="96"/>
        <end position="116"/>
    </location>
</feature>
<evidence type="ECO:0000256" key="6">
    <source>
        <dbReference type="ARBA" id="ARBA00050768"/>
    </source>
</evidence>
<dbReference type="GO" id="GO:0000329">
    <property type="term" value="C:fungal-type vacuole membrane"/>
    <property type="evidence" value="ECO:0007669"/>
    <property type="project" value="TreeGrafter"/>
</dbReference>
<dbReference type="Gene3D" id="1.20.1280.290">
    <property type="match status" value="2"/>
</dbReference>
<organism evidence="8 9">
    <name type="scientific">Funneliformis caledonium</name>
    <dbReference type="NCBI Taxonomy" id="1117310"/>
    <lineage>
        <taxon>Eukaryota</taxon>
        <taxon>Fungi</taxon>
        <taxon>Fungi incertae sedis</taxon>
        <taxon>Mucoromycota</taxon>
        <taxon>Glomeromycotina</taxon>
        <taxon>Glomeromycetes</taxon>
        <taxon>Glomerales</taxon>
        <taxon>Glomeraceae</taxon>
        <taxon>Funneliformis</taxon>
    </lineage>
</organism>
<keyword evidence="3 7" id="KW-1133">Transmembrane helix</keyword>
<evidence type="ECO:0000256" key="5">
    <source>
        <dbReference type="ARBA" id="ARBA00038039"/>
    </source>
</evidence>
<dbReference type="FunFam" id="1.20.1280.290:FF:000009">
    <property type="entry name" value="PQ loop repeat family protein"/>
    <property type="match status" value="1"/>
</dbReference>
<keyword evidence="2 7" id="KW-0812">Transmembrane</keyword>
<dbReference type="AlphaFoldDB" id="A0A9N8VNP3"/>
<feature type="transmembrane region" description="Helical" evidence="7">
    <location>
        <begin position="220"/>
        <end position="238"/>
    </location>
</feature>
<dbReference type="Proteomes" id="UP000789570">
    <property type="component" value="Unassembled WGS sequence"/>
</dbReference>
<proteinExistence type="inferred from homology"/>
<sequence length="363" mass="41808">MSGSCNQITRDGMQYIRWIHTLFGFCVYTNQDTLVSDIFGYLCVACWLNAQFPQVLTNYRNRSADGLSLPFLTNWLLGDIANLLGCILTNQLRFQIVLAVYFCIIDFILFCQYFYYMWLSTEILSESEEVPLPDRRLSMQSLKDSILEGAKKSYTFPARKKQSYKRIPSVVFAVLLFTFNSTSSISSSFSTSRFPTIHDEIGSQEMPLHGNAKLLSEHNVIFLGRVMAWTCTLFYLTSRMPQIWKNYTRSSVEGLSVFMFIFAALANLNYTLSILTNPLSGSEAYIRDAFPFILGSVGTLMFDVTIFLQWCIWRNAEPRKKRRSIYSGNYGSDAIRYHQLPTDDGSFRSGRYNRRSEINENFV</sequence>
<protein>
    <submittedName>
        <fullName evidence="8">12712_t:CDS:1</fullName>
    </submittedName>
</protein>
<feature type="transmembrane region" description="Helical" evidence="7">
    <location>
        <begin position="250"/>
        <end position="270"/>
    </location>
</feature>
<evidence type="ECO:0000256" key="3">
    <source>
        <dbReference type="ARBA" id="ARBA00022989"/>
    </source>
</evidence>
<reference evidence="8" key="1">
    <citation type="submission" date="2021-06" db="EMBL/GenBank/DDBJ databases">
        <authorList>
            <person name="Kallberg Y."/>
            <person name="Tangrot J."/>
            <person name="Rosling A."/>
        </authorList>
    </citation>
    <scope>NUCLEOTIDE SEQUENCE</scope>
    <source>
        <strain evidence="8">UK204</strain>
    </source>
</reference>
<dbReference type="EMBL" id="CAJVPQ010000221">
    <property type="protein sequence ID" value="CAG8459072.1"/>
    <property type="molecule type" value="Genomic_DNA"/>
</dbReference>
<evidence type="ECO:0000313" key="9">
    <source>
        <dbReference type="Proteomes" id="UP000789570"/>
    </source>
</evidence>
<evidence type="ECO:0000256" key="2">
    <source>
        <dbReference type="ARBA" id="ARBA00022692"/>
    </source>
</evidence>
<dbReference type="PANTHER" id="PTHR16201">
    <property type="entry name" value="SEVEN TRANSMEMBRANE PROTEIN 1-RELATED"/>
    <property type="match status" value="1"/>
</dbReference>
<dbReference type="Pfam" id="PF04193">
    <property type="entry name" value="PQ-loop"/>
    <property type="match status" value="2"/>
</dbReference>